<dbReference type="InterPro" id="IPR036291">
    <property type="entry name" value="NAD(P)-bd_dom_sf"/>
</dbReference>
<keyword evidence="2" id="KW-0560">Oxidoreductase</keyword>
<dbReference type="AlphaFoldDB" id="A0AA35CP46"/>
<dbReference type="PRINTS" id="PR00081">
    <property type="entry name" value="GDHRDH"/>
</dbReference>
<organism evidence="3 4">
    <name type="scientific">Caldinitratiruptor microaerophilus</name>
    <dbReference type="NCBI Taxonomy" id="671077"/>
    <lineage>
        <taxon>Bacteria</taxon>
        <taxon>Bacillati</taxon>
        <taxon>Bacillota</taxon>
        <taxon>Clostridia</taxon>
        <taxon>Eubacteriales</taxon>
        <taxon>Symbiobacteriaceae</taxon>
        <taxon>Caldinitratiruptor</taxon>
    </lineage>
</organism>
<dbReference type="SUPFAM" id="SSF51735">
    <property type="entry name" value="NAD(P)-binding Rossmann-fold domains"/>
    <property type="match status" value="1"/>
</dbReference>
<dbReference type="NCBIfam" id="NF009466">
    <property type="entry name" value="PRK12826.1-2"/>
    <property type="match status" value="1"/>
</dbReference>
<evidence type="ECO:0000256" key="1">
    <source>
        <dbReference type="ARBA" id="ARBA00006484"/>
    </source>
</evidence>
<dbReference type="InterPro" id="IPR020904">
    <property type="entry name" value="Sc_DH/Rdtase_CS"/>
</dbReference>
<dbReference type="PANTHER" id="PTHR24321:SF8">
    <property type="entry name" value="ESTRADIOL 17-BETA-DEHYDROGENASE 8-RELATED"/>
    <property type="match status" value="1"/>
</dbReference>
<dbReference type="Gene3D" id="3.40.50.720">
    <property type="entry name" value="NAD(P)-binding Rossmann-like Domain"/>
    <property type="match status" value="1"/>
</dbReference>
<keyword evidence="4" id="KW-1185">Reference proteome</keyword>
<dbReference type="Proteomes" id="UP001163687">
    <property type="component" value="Chromosome"/>
</dbReference>
<protein>
    <submittedName>
        <fullName evidence="3">Short chain dehydrogenase</fullName>
    </submittedName>
</protein>
<dbReference type="PANTHER" id="PTHR24321">
    <property type="entry name" value="DEHYDROGENASES, SHORT CHAIN"/>
    <property type="match status" value="1"/>
</dbReference>
<dbReference type="CDD" id="cd05233">
    <property type="entry name" value="SDR_c"/>
    <property type="match status" value="1"/>
</dbReference>
<proteinExistence type="inferred from homology"/>
<name>A0AA35CP46_9FIRM</name>
<evidence type="ECO:0000313" key="4">
    <source>
        <dbReference type="Proteomes" id="UP001163687"/>
    </source>
</evidence>
<dbReference type="EMBL" id="AP025628">
    <property type="protein sequence ID" value="BDG62168.1"/>
    <property type="molecule type" value="Genomic_DNA"/>
</dbReference>
<dbReference type="Pfam" id="PF13561">
    <property type="entry name" value="adh_short_C2"/>
    <property type="match status" value="1"/>
</dbReference>
<dbReference type="GO" id="GO:0008206">
    <property type="term" value="P:bile acid metabolic process"/>
    <property type="evidence" value="ECO:0007669"/>
    <property type="project" value="UniProtKB-ARBA"/>
</dbReference>
<dbReference type="RefSeq" id="WP_264842763.1">
    <property type="nucleotide sequence ID" value="NZ_AP025628.1"/>
</dbReference>
<accession>A0AA35CP46</accession>
<dbReference type="PRINTS" id="PR00080">
    <property type="entry name" value="SDRFAMILY"/>
</dbReference>
<evidence type="ECO:0000256" key="2">
    <source>
        <dbReference type="ARBA" id="ARBA00023002"/>
    </source>
</evidence>
<evidence type="ECO:0000313" key="3">
    <source>
        <dbReference type="EMBL" id="BDG62168.1"/>
    </source>
</evidence>
<dbReference type="InterPro" id="IPR002347">
    <property type="entry name" value="SDR_fam"/>
</dbReference>
<dbReference type="NCBIfam" id="NF005559">
    <property type="entry name" value="PRK07231.1"/>
    <property type="match status" value="1"/>
</dbReference>
<reference evidence="3" key="1">
    <citation type="submission" date="2022-03" db="EMBL/GenBank/DDBJ databases">
        <title>Complete genome sequence of Caldinitratiruptor microaerophilus.</title>
        <authorList>
            <person name="Mukaiyama R."/>
            <person name="Nishiyama T."/>
            <person name="Ueda K."/>
        </authorList>
    </citation>
    <scope>NUCLEOTIDE SEQUENCE</scope>
    <source>
        <strain evidence="3">JCM 16183</strain>
    </source>
</reference>
<dbReference type="GO" id="GO:0016491">
    <property type="term" value="F:oxidoreductase activity"/>
    <property type="evidence" value="ECO:0007669"/>
    <property type="project" value="UniProtKB-KW"/>
</dbReference>
<dbReference type="PROSITE" id="PS00061">
    <property type="entry name" value="ADH_SHORT"/>
    <property type="match status" value="1"/>
</dbReference>
<dbReference type="KEGG" id="cmic:caldi_32580"/>
<dbReference type="FunFam" id="3.40.50.720:FF:000084">
    <property type="entry name" value="Short-chain dehydrogenase reductase"/>
    <property type="match status" value="1"/>
</dbReference>
<gene>
    <name evidence="3" type="ORF">caldi_32580</name>
</gene>
<comment type="similarity">
    <text evidence="1">Belongs to the short-chain dehydrogenases/reductases (SDR) family.</text>
</comment>
<sequence length="252" mass="25895">MRLAGKRALVTGAGSGIGRAIAVAFAAEGARVGIVDVDPAGGEETLAEVRRLSGGFFFAADVSKAADAEAMVAAAVRELGGLDVLVNNAGVGVAATLHETSLEDWQRVIDIDLTGVFLGCKYAIPVFLNQGHGNIINIASVAGLVGVANRAAYNAAKAGVVGLTKSIAADYSARGIRANAICPGTVDSPWIQKILASDPDAAATRRKMEQRQLLGRMGRPEEIARLAVYLASDESEFMTGSAVVIDGGMTAV</sequence>